<evidence type="ECO:0000313" key="5">
    <source>
        <dbReference type="Proteomes" id="UP000657385"/>
    </source>
</evidence>
<feature type="domain" description="Peptidase S9 prolyl oligopeptidase catalytic" evidence="3">
    <location>
        <begin position="443"/>
        <end position="646"/>
    </location>
</feature>
<reference evidence="4" key="1">
    <citation type="submission" date="2020-11" db="EMBL/GenBank/DDBJ databases">
        <title>Isolation and identification of active actinomycetes.</title>
        <authorList>
            <person name="Yu B."/>
        </authorList>
    </citation>
    <scope>NUCLEOTIDE SEQUENCE</scope>
    <source>
        <strain evidence="4">NEAU-YB345</strain>
    </source>
</reference>
<dbReference type="Gene3D" id="2.120.10.30">
    <property type="entry name" value="TolB, C-terminal domain"/>
    <property type="match status" value="1"/>
</dbReference>
<evidence type="ECO:0000256" key="1">
    <source>
        <dbReference type="ARBA" id="ARBA00022801"/>
    </source>
</evidence>
<gene>
    <name evidence="4" type="ORF">I2501_16195</name>
</gene>
<keyword evidence="2" id="KW-0645">Protease</keyword>
<dbReference type="InterPro" id="IPR011659">
    <property type="entry name" value="WD40"/>
</dbReference>
<evidence type="ECO:0000259" key="3">
    <source>
        <dbReference type="Pfam" id="PF00326"/>
    </source>
</evidence>
<organism evidence="4 5">
    <name type="scientific">Streptacidiphilus fuscans</name>
    <dbReference type="NCBI Taxonomy" id="2789292"/>
    <lineage>
        <taxon>Bacteria</taxon>
        <taxon>Bacillati</taxon>
        <taxon>Actinomycetota</taxon>
        <taxon>Actinomycetes</taxon>
        <taxon>Kitasatosporales</taxon>
        <taxon>Streptomycetaceae</taxon>
        <taxon>Streptacidiphilus</taxon>
    </lineage>
</organism>
<dbReference type="InterPro" id="IPR001375">
    <property type="entry name" value="Peptidase_S9_cat"/>
</dbReference>
<comment type="caution">
    <text evidence="4">The sequence shown here is derived from an EMBL/GenBank/DDBJ whole genome shotgun (WGS) entry which is preliminary data.</text>
</comment>
<proteinExistence type="predicted"/>
<dbReference type="SUPFAM" id="SSF53474">
    <property type="entry name" value="alpha/beta-Hydrolases"/>
    <property type="match status" value="1"/>
</dbReference>
<name>A0A931B3H6_9ACTN</name>
<keyword evidence="1" id="KW-0378">Hydrolase</keyword>
<keyword evidence="2" id="KW-0720">Serine protease</keyword>
<protein>
    <submittedName>
        <fullName evidence="4">S9 family peptidase</fullName>
    </submittedName>
</protein>
<dbReference type="Pfam" id="PF00326">
    <property type="entry name" value="Peptidase_S9"/>
    <property type="match status" value="1"/>
</dbReference>
<dbReference type="RefSeq" id="WP_196194750.1">
    <property type="nucleotide sequence ID" value="NZ_JADPRT010000006.1"/>
</dbReference>
<dbReference type="SUPFAM" id="SSF82171">
    <property type="entry name" value="DPP6 N-terminal domain-like"/>
    <property type="match status" value="1"/>
</dbReference>
<dbReference type="PANTHER" id="PTHR42776:SF27">
    <property type="entry name" value="DIPEPTIDYL PEPTIDASE FAMILY MEMBER 6"/>
    <property type="match status" value="1"/>
</dbReference>
<dbReference type="Proteomes" id="UP000657385">
    <property type="component" value="Unassembled WGS sequence"/>
</dbReference>
<dbReference type="InterPro" id="IPR029058">
    <property type="entry name" value="AB_hydrolase_fold"/>
</dbReference>
<evidence type="ECO:0000313" key="4">
    <source>
        <dbReference type="EMBL" id="MBF9069566.1"/>
    </source>
</evidence>
<dbReference type="GO" id="GO:0004252">
    <property type="term" value="F:serine-type endopeptidase activity"/>
    <property type="evidence" value="ECO:0007669"/>
    <property type="project" value="TreeGrafter"/>
</dbReference>
<sequence length="668" mass="70477">MELLPELLVDGLSPGRPAVSPDGRWVAYVVEPVTFTGELWSLLWVAPVDGSAPPRQLTDGKRLVAQPRWTADSTALVFLADGQLMRIDPSGGDQRELLSWDGGILDHRPLADGAIAFIAPPQPGASAAGESDVIVWGTEPGDGLWLLPPGQGSPRRLTGLGALDGRHVVTAEVRPDGRALAVISWDVPAEEPGAWTARLHVVDLASGAAQDLGPTAMYADSPVWWRAGGGDGHDAHDWHVSYLGTTPPGGAGGRAVLDVTVPESGVAALPAAATSADACRHRDLTEGLDVCPTDLVQHPDGRPPLALFAEGLDSALRRYDPATGCFDRLTVIPGRADGPAVDGTGEVVALLISAGHAPVDVHVRRGAEAFRQVSDTRPHFREVVWGAQERLSWRAPDGLEIEGVLVLPPGRTRADGPFPLHVSLHGGPYERWADQLQFQWYLSAQWLAACGHAVLMPNPRGSEGRGHAFAAMVSGDVGGAEYTDIIAGVDHLVDAGVADPERLSVSGWSHGGYMAAWAVTRTDRFRASIVGAGIADWGLQVAHGELGTQEAFLGGSTGWEGPGPHPHDAVSPVSYAAAITTPVLILHGEADTNVPLSQAIYLQRALSHHGVPHQLAVYPGAGHIVAGREHQRDIMLRARDFLAEHVLLAGQAEDAREAAGCEGDRADK</sequence>
<evidence type="ECO:0000256" key="2">
    <source>
        <dbReference type="ARBA" id="ARBA00022825"/>
    </source>
</evidence>
<dbReference type="PANTHER" id="PTHR42776">
    <property type="entry name" value="SERINE PEPTIDASE S9 FAMILY MEMBER"/>
    <property type="match status" value="1"/>
</dbReference>
<keyword evidence="5" id="KW-1185">Reference proteome</keyword>
<dbReference type="InterPro" id="IPR011042">
    <property type="entry name" value="6-blade_b-propeller_TolB-like"/>
</dbReference>
<dbReference type="GO" id="GO:0006508">
    <property type="term" value="P:proteolysis"/>
    <property type="evidence" value="ECO:0007669"/>
    <property type="project" value="InterPro"/>
</dbReference>
<accession>A0A931B3H6</accession>
<dbReference type="AlphaFoldDB" id="A0A931B3H6"/>
<dbReference type="Gene3D" id="3.40.50.1820">
    <property type="entry name" value="alpha/beta hydrolase"/>
    <property type="match status" value="1"/>
</dbReference>
<dbReference type="Pfam" id="PF07676">
    <property type="entry name" value="PD40"/>
    <property type="match status" value="1"/>
</dbReference>
<dbReference type="EMBL" id="JADPRT010000006">
    <property type="protein sequence ID" value="MBF9069566.1"/>
    <property type="molecule type" value="Genomic_DNA"/>
</dbReference>